<evidence type="ECO:0000256" key="2">
    <source>
        <dbReference type="ARBA" id="ARBA00023315"/>
    </source>
</evidence>
<dbReference type="InterPro" id="IPR014043">
    <property type="entry name" value="Acyl_transferase_dom"/>
</dbReference>
<dbReference type="OrthoDB" id="3248271at2"/>
<dbReference type="GO" id="GO:0005829">
    <property type="term" value="C:cytosol"/>
    <property type="evidence" value="ECO:0007669"/>
    <property type="project" value="TreeGrafter"/>
</dbReference>
<dbReference type="InterPro" id="IPR050858">
    <property type="entry name" value="Mal-CoA-ACP_Trans/PKS_FabD"/>
</dbReference>
<dbReference type="Pfam" id="PF00698">
    <property type="entry name" value="Acyl_transf_1"/>
    <property type="match status" value="1"/>
</dbReference>
<feature type="domain" description="Malonyl-CoA:ACP transacylase (MAT)" evidence="7">
    <location>
        <begin position="14"/>
        <end position="330"/>
    </location>
</feature>
<dbReference type="KEGG" id="tcu:Tcur_0221"/>
<dbReference type="SUPFAM" id="SSF55048">
    <property type="entry name" value="Probable ACP-binding domain of malonyl-CoA ACP transacylase"/>
    <property type="match status" value="1"/>
</dbReference>
<evidence type="ECO:0000256" key="1">
    <source>
        <dbReference type="ARBA" id="ARBA00022679"/>
    </source>
</evidence>
<dbReference type="PANTHER" id="PTHR42681:SF1">
    <property type="entry name" value="MALONYL-COA-ACYL CARRIER PROTEIN TRANSACYLASE, MITOCHONDRIAL"/>
    <property type="match status" value="1"/>
</dbReference>
<keyword evidence="2 4" id="KW-0012">Acyltransferase</keyword>
<feature type="active site" evidence="5">
    <location>
        <position position="98"/>
    </location>
</feature>
<dbReference type="PIRSF" id="PIRSF000446">
    <property type="entry name" value="Mct"/>
    <property type="match status" value="1"/>
</dbReference>
<dbReference type="GO" id="GO:0006633">
    <property type="term" value="P:fatty acid biosynthetic process"/>
    <property type="evidence" value="ECO:0007669"/>
    <property type="project" value="TreeGrafter"/>
</dbReference>
<feature type="region of interest" description="Disordered" evidence="6">
    <location>
        <begin position="314"/>
        <end position="343"/>
    </location>
</feature>
<dbReference type="EC" id="2.3.1.39" evidence="4"/>
<evidence type="ECO:0000313" key="8">
    <source>
        <dbReference type="EMBL" id="ACY95826.1"/>
    </source>
</evidence>
<evidence type="ECO:0000256" key="5">
    <source>
        <dbReference type="PIRSR" id="PIRSR000446-1"/>
    </source>
</evidence>
<dbReference type="PANTHER" id="PTHR42681">
    <property type="entry name" value="MALONYL-COA-ACYL CARRIER PROTEIN TRANSACYLASE, MITOCHONDRIAL"/>
    <property type="match status" value="1"/>
</dbReference>
<dbReference type="EMBL" id="CP001738">
    <property type="protein sequence ID" value="ACY95826.1"/>
    <property type="molecule type" value="Genomic_DNA"/>
</dbReference>
<dbReference type="InterPro" id="IPR001227">
    <property type="entry name" value="Ac_transferase_dom_sf"/>
</dbReference>
<reference evidence="8 9" key="1">
    <citation type="journal article" date="2011" name="Stand. Genomic Sci.">
        <title>Complete genome sequence of Thermomonospora curvata type strain (B9).</title>
        <authorList>
            <person name="Chertkov O."/>
            <person name="Sikorski J."/>
            <person name="Nolan M."/>
            <person name="Lapidus A."/>
            <person name="Lucas S."/>
            <person name="Del Rio T.G."/>
            <person name="Tice H."/>
            <person name="Cheng J.F."/>
            <person name="Goodwin L."/>
            <person name="Pitluck S."/>
            <person name="Liolios K."/>
            <person name="Ivanova N."/>
            <person name="Mavromatis K."/>
            <person name="Mikhailova N."/>
            <person name="Ovchinnikova G."/>
            <person name="Pati A."/>
            <person name="Chen A."/>
            <person name="Palaniappan K."/>
            <person name="Djao O.D."/>
            <person name="Land M."/>
            <person name="Hauser L."/>
            <person name="Chang Y.J."/>
            <person name="Jeffries C.D."/>
            <person name="Brettin T."/>
            <person name="Han C."/>
            <person name="Detter J.C."/>
            <person name="Rohde M."/>
            <person name="Goker M."/>
            <person name="Woyke T."/>
            <person name="Bristow J."/>
            <person name="Eisen J.A."/>
            <person name="Markowitz V."/>
            <person name="Hugenholtz P."/>
            <person name="Klenk H.P."/>
            <person name="Kyrpides N.C."/>
        </authorList>
    </citation>
    <scope>NUCLEOTIDE SEQUENCE [LARGE SCALE GENOMIC DNA]</scope>
    <source>
        <strain evidence="9">ATCC 19995 / DSM 43183 / JCM 3096 / KCTC 9072 / NBRC 15933 / NCIMB 10081 / Henssen B9</strain>
    </source>
</reference>
<dbReference type="InterPro" id="IPR004410">
    <property type="entry name" value="Malonyl_CoA-ACP_transAc_FabD"/>
</dbReference>
<dbReference type="InterPro" id="IPR016036">
    <property type="entry name" value="Malonyl_transacylase_ACP-bd"/>
</dbReference>
<dbReference type="InterPro" id="IPR024925">
    <property type="entry name" value="Malonyl_CoA-ACP_transAc"/>
</dbReference>
<dbReference type="SMART" id="SM00827">
    <property type="entry name" value="PKS_AT"/>
    <property type="match status" value="1"/>
</dbReference>
<evidence type="ECO:0000256" key="4">
    <source>
        <dbReference type="PIRNR" id="PIRNR000446"/>
    </source>
</evidence>
<dbReference type="Gene3D" id="3.30.70.250">
    <property type="entry name" value="Malonyl-CoA ACP transacylase, ACP-binding"/>
    <property type="match status" value="1"/>
</dbReference>
<evidence type="ECO:0000256" key="3">
    <source>
        <dbReference type="ARBA" id="ARBA00048462"/>
    </source>
</evidence>
<dbReference type="NCBIfam" id="TIGR00128">
    <property type="entry name" value="fabD"/>
    <property type="match status" value="1"/>
</dbReference>
<dbReference type="eggNOG" id="COG0331">
    <property type="taxonomic scope" value="Bacteria"/>
</dbReference>
<dbReference type="SUPFAM" id="SSF52151">
    <property type="entry name" value="FabD/lysophospholipase-like"/>
    <property type="match status" value="1"/>
</dbReference>
<dbReference type="RefSeq" id="WP_012850610.1">
    <property type="nucleotide sequence ID" value="NC_013510.1"/>
</dbReference>
<sequence length="343" mass="36752">MMETTASPAAPVFVFPGQGSQYPGMGRDLAACGPVARELAARAETATGLAVWELMHRADAAALADPEVAQVLVFVAGAAHWRAFTERGCRPAAVAGHSLGEYTALLAAGCLDWEQALSLVHTRGKAMARAARRTPGAMAAIVGIPAERLEQMCRQVADRSGQTVVIANHNTHRQLVVSGHAEAVELLIAQARDAGALRARRLPVGGAYHSPLMEPAEREMASALDRVRLRPPRLPLVSSVTGRQVTDIDAYRDVLRGQITAPVRWDRCVAALLEHGARTFIETGPGRVLTGLGRELARQAKHHSAQQALRMPDLWRPARQGTAPPLGGGRPETTPFSTMEARR</sequence>
<organism evidence="8 9">
    <name type="scientific">Thermomonospora curvata (strain ATCC 19995 / DSM 43183 / JCM 3096 / KCTC 9072 / NBRC 15933 / NCIMB 10081 / Henssen B9)</name>
    <dbReference type="NCBI Taxonomy" id="471852"/>
    <lineage>
        <taxon>Bacteria</taxon>
        <taxon>Bacillati</taxon>
        <taxon>Actinomycetota</taxon>
        <taxon>Actinomycetes</taxon>
        <taxon>Streptosporangiales</taxon>
        <taxon>Thermomonosporaceae</taxon>
        <taxon>Thermomonospora</taxon>
    </lineage>
</organism>
<dbReference type="Proteomes" id="UP000001918">
    <property type="component" value="Chromosome"/>
</dbReference>
<protein>
    <recommendedName>
        <fullName evidence="4">Malonyl CoA-acyl carrier protein transacylase</fullName>
        <ecNumber evidence="4">2.3.1.39</ecNumber>
    </recommendedName>
</protein>
<gene>
    <name evidence="8" type="ordered locus">Tcur_0221</name>
</gene>
<dbReference type="GO" id="GO:0004314">
    <property type="term" value="F:[acyl-carrier-protein] S-malonyltransferase activity"/>
    <property type="evidence" value="ECO:0007669"/>
    <property type="project" value="UniProtKB-EC"/>
</dbReference>
<dbReference type="InterPro" id="IPR016035">
    <property type="entry name" value="Acyl_Trfase/lysoPLipase"/>
</dbReference>
<proteinExistence type="inferred from homology"/>
<feature type="active site" evidence="5">
    <location>
        <position position="209"/>
    </location>
</feature>
<evidence type="ECO:0000259" key="7">
    <source>
        <dbReference type="SMART" id="SM00827"/>
    </source>
</evidence>
<dbReference type="Gene3D" id="3.40.366.10">
    <property type="entry name" value="Malonyl-Coenzyme A Acyl Carrier Protein, domain 2"/>
    <property type="match status" value="1"/>
</dbReference>
<comment type="catalytic activity">
    <reaction evidence="3 4">
        <text>holo-[ACP] + malonyl-CoA = malonyl-[ACP] + CoA</text>
        <dbReference type="Rhea" id="RHEA:41792"/>
        <dbReference type="Rhea" id="RHEA-COMP:9623"/>
        <dbReference type="Rhea" id="RHEA-COMP:9685"/>
        <dbReference type="ChEBI" id="CHEBI:57287"/>
        <dbReference type="ChEBI" id="CHEBI:57384"/>
        <dbReference type="ChEBI" id="CHEBI:64479"/>
        <dbReference type="ChEBI" id="CHEBI:78449"/>
        <dbReference type="EC" id="2.3.1.39"/>
    </reaction>
</comment>
<name>D1AEL0_THECD</name>
<dbReference type="AlphaFoldDB" id="D1AEL0"/>
<evidence type="ECO:0000256" key="6">
    <source>
        <dbReference type="SAM" id="MobiDB-lite"/>
    </source>
</evidence>
<evidence type="ECO:0000313" key="9">
    <source>
        <dbReference type="Proteomes" id="UP000001918"/>
    </source>
</evidence>
<keyword evidence="1 4" id="KW-0808">Transferase</keyword>
<accession>D1AEL0</accession>
<keyword evidence="9" id="KW-1185">Reference proteome</keyword>
<dbReference type="STRING" id="471852.Tcur_0221"/>
<comment type="similarity">
    <text evidence="4">Belongs to the fabD family.</text>
</comment>
<dbReference type="HOGENOM" id="CLU_030558_0_1_11"/>